<keyword evidence="2" id="KW-1185">Reference proteome</keyword>
<proteinExistence type="predicted"/>
<comment type="caution">
    <text evidence="1">The sequence shown here is derived from an EMBL/GenBank/DDBJ whole genome shotgun (WGS) entry which is preliminary data.</text>
</comment>
<evidence type="ECO:0000313" key="1">
    <source>
        <dbReference type="EMBL" id="GFO43748.1"/>
    </source>
</evidence>
<reference evidence="1 2" key="1">
    <citation type="journal article" date="2021" name="Elife">
        <title>Chloroplast acquisition without the gene transfer in kleptoplastic sea slugs, Plakobranchus ocellatus.</title>
        <authorList>
            <person name="Maeda T."/>
            <person name="Takahashi S."/>
            <person name="Yoshida T."/>
            <person name="Shimamura S."/>
            <person name="Takaki Y."/>
            <person name="Nagai Y."/>
            <person name="Toyoda A."/>
            <person name="Suzuki Y."/>
            <person name="Arimoto A."/>
            <person name="Ishii H."/>
            <person name="Satoh N."/>
            <person name="Nishiyama T."/>
            <person name="Hasebe M."/>
            <person name="Maruyama T."/>
            <person name="Minagawa J."/>
            <person name="Obokata J."/>
            <person name="Shigenobu S."/>
        </authorList>
    </citation>
    <scope>NUCLEOTIDE SEQUENCE [LARGE SCALE GENOMIC DNA]</scope>
</reference>
<sequence length="176" mass="19920">MGLRKMSQSYFCDIVAGLFVSPCRYVPGAGITRTHARPLWRDSVRMGETFSGPHLFNGLSNGGRRERLGEVKNIIRHIRPSTNKKKERKKYDLKSFRDNLAFFLFYLNSIVTAERCSHPCEKDTALDGQRRTTMDKREESTGAVVVGQRSVPHNLTEARTVGSCRPSSSQSVRKNI</sequence>
<protein>
    <submittedName>
        <fullName evidence="1">Uncharacterized protein</fullName>
    </submittedName>
</protein>
<dbReference type="EMBL" id="BLXT01007896">
    <property type="protein sequence ID" value="GFO43748.1"/>
    <property type="molecule type" value="Genomic_DNA"/>
</dbReference>
<evidence type="ECO:0000313" key="2">
    <source>
        <dbReference type="Proteomes" id="UP000735302"/>
    </source>
</evidence>
<name>A0AAV4DI63_9GAST</name>
<accession>A0AAV4DI63</accession>
<gene>
    <name evidence="1" type="ORF">PoB_007025300</name>
</gene>
<dbReference type="AlphaFoldDB" id="A0AAV4DI63"/>
<dbReference type="Proteomes" id="UP000735302">
    <property type="component" value="Unassembled WGS sequence"/>
</dbReference>
<organism evidence="1 2">
    <name type="scientific">Plakobranchus ocellatus</name>
    <dbReference type="NCBI Taxonomy" id="259542"/>
    <lineage>
        <taxon>Eukaryota</taxon>
        <taxon>Metazoa</taxon>
        <taxon>Spiralia</taxon>
        <taxon>Lophotrochozoa</taxon>
        <taxon>Mollusca</taxon>
        <taxon>Gastropoda</taxon>
        <taxon>Heterobranchia</taxon>
        <taxon>Euthyneura</taxon>
        <taxon>Panpulmonata</taxon>
        <taxon>Sacoglossa</taxon>
        <taxon>Placobranchoidea</taxon>
        <taxon>Plakobranchidae</taxon>
        <taxon>Plakobranchus</taxon>
    </lineage>
</organism>